<dbReference type="Gramene" id="ESR38339">
    <property type="protein sequence ID" value="ESR38339"/>
    <property type="gene ID" value="CICLE_v10028185mg"/>
</dbReference>
<dbReference type="PROSITE" id="PS00108">
    <property type="entry name" value="PROTEIN_KINASE_ST"/>
    <property type="match status" value="1"/>
</dbReference>
<dbReference type="PANTHER" id="PTHR48011">
    <property type="entry name" value="CCR4-NOT TRANSCRIPTIONAL COMPLEX SUBUNIT CAF120-RELATED"/>
    <property type="match status" value="1"/>
</dbReference>
<dbReference type="InParanoid" id="V4UG71"/>
<dbReference type="InterPro" id="IPR000719">
    <property type="entry name" value="Prot_kinase_dom"/>
</dbReference>
<dbReference type="STRING" id="85681.V4UG71"/>
<proteinExistence type="predicted"/>
<keyword evidence="2 5" id="KW-0547">Nucleotide-binding</keyword>
<dbReference type="CDD" id="cd06606">
    <property type="entry name" value="STKc_MAPKKK"/>
    <property type="match status" value="1"/>
</dbReference>
<evidence type="ECO:0000256" key="4">
    <source>
        <dbReference type="ARBA" id="ARBA00022840"/>
    </source>
</evidence>
<sequence length="532" mass="59011">MVSWVRGKCIGRGSFGTVNVAVDRFNGDVFAVKSVDRNAALCHHMPAIQAECLENEIRILRSLSSPYIVKYLGDDVSYEAPTTSSSCRNLHLEYLPGGTVSDLATTLNAYADENTLRSHTYCIVSALKYLHSRNIVHCDVKGKNVLVGPNWSFVKLADFGAAGEATVSDTRGVKILPRGSPLWMAPEVVRGESQGPESDVWSLGCTIIEMVTGKPAWEDFGANTLSRIGFSDELPRFPTQLSELGRDFLDKCLRREPGERWSCDQLLKHPFLQSVSPSDANTVAESSPRCVLDWVNSEFEEEGTSDDEKLEASARERMGKLAGSSGAIWEPNGWVAVRGGDDEVVEGGTRREYLNSVSSSASTEGGRSVNPESVGVKEEIETRVNWGLDNVGGCLSCRDGSPEVELAVEMKETGICRMRMRKSLFLSLPFCRTRIFRYILLVATFSEDPNVRVPTKQDISCRAATPRKIQLHFYLHLLSFNTCGIKMLNYKYSIKFSLTKQELEGSRNLRGRLSVETYPCCYRGLIINHAKD</sequence>
<evidence type="ECO:0000256" key="5">
    <source>
        <dbReference type="PROSITE-ProRule" id="PRU10141"/>
    </source>
</evidence>
<dbReference type="GO" id="GO:0004672">
    <property type="term" value="F:protein kinase activity"/>
    <property type="evidence" value="ECO:0007669"/>
    <property type="project" value="InterPro"/>
</dbReference>
<dbReference type="AlphaFoldDB" id="V4UG71"/>
<dbReference type="InterPro" id="IPR008271">
    <property type="entry name" value="Ser/Thr_kinase_AS"/>
</dbReference>
<dbReference type="KEGG" id="cic:CICLE_v10028185mg"/>
<name>V4UG71_CITCL</name>
<evidence type="ECO:0000259" key="6">
    <source>
        <dbReference type="PROSITE" id="PS50011"/>
    </source>
</evidence>
<dbReference type="Gene3D" id="1.10.510.10">
    <property type="entry name" value="Transferase(Phosphotransferase) domain 1"/>
    <property type="match status" value="1"/>
</dbReference>
<organism evidence="7 8">
    <name type="scientific">Citrus clementina</name>
    <name type="common">Clementine</name>
    <name type="synonym">Citrus deliciosa x Citrus sinensis</name>
    <dbReference type="NCBI Taxonomy" id="85681"/>
    <lineage>
        <taxon>Eukaryota</taxon>
        <taxon>Viridiplantae</taxon>
        <taxon>Streptophyta</taxon>
        <taxon>Embryophyta</taxon>
        <taxon>Tracheophyta</taxon>
        <taxon>Spermatophyta</taxon>
        <taxon>Magnoliopsida</taxon>
        <taxon>eudicotyledons</taxon>
        <taxon>Gunneridae</taxon>
        <taxon>Pentapetalae</taxon>
        <taxon>rosids</taxon>
        <taxon>malvids</taxon>
        <taxon>Sapindales</taxon>
        <taxon>Rutaceae</taxon>
        <taxon>Aurantioideae</taxon>
        <taxon>Citrus</taxon>
    </lineage>
</organism>
<dbReference type="PROSITE" id="PS00107">
    <property type="entry name" value="PROTEIN_KINASE_ATP"/>
    <property type="match status" value="1"/>
</dbReference>
<dbReference type="GO" id="GO:0007165">
    <property type="term" value="P:signal transduction"/>
    <property type="evidence" value="ECO:0007669"/>
    <property type="project" value="TreeGrafter"/>
</dbReference>
<dbReference type="SUPFAM" id="SSF56112">
    <property type="entry name" value="Protein kinase-like (PK-like)"/>
    <property type="match status" value="1"/>
</dbReference>
<evidence type="ECO:0000313" key="8">
    <source>
        <dbReference type="Proteomes" id="UP000030687"/>
    </source>
</evidence>
<dbReference type="PROSITE" id="PS50011">
    <property type="entry name" value="PROTEIN_KINASE_DOM"/>
    <property type="match status" value="1"/>
</dbReference>
<keyword evidence="3" id="KW-0418">Kinase</keyword>
<keyword evidence="1" id="KW-0808">Transferase</keyword>
<feature type="binding site" evidence="5">
    <location>
        <position position="33"/>
    </location>
    <ligand>
        <name>ATP</name>
        <dbReference type="ChEBI" id="CHEBI:30616"/>
    </ligand>
</feature>
<reference evidence="7 8" key="1">
    <citation type="submission" date="2013-10" db="EMBL/GenBank/DDBJ databases">
        <authorList>
            <consortium name="International Citrus Genome Consortium"/>
            <person name="Jenkins J."/>
            <person name="Schmutz J."/>
            <person name="Prochnik S."/>
            <person name="Rokhsar D."/>
            <person name="Gmitter F."/>
            <person name="Ollitrault P."/>
            <person name="Machado M."/>
            <person name="Talon M."/>
            <person name="Wincker P."/>
            <person name="Jaillon O."/>
            <person name="Morgante M."/>
        </authorList>
    </citation>
    <scope>NUCLEOTIDE SEQUENCE</scope>
    <source>
        <strain evidence="8">cv. Clemenules</strain>
    </source>
</reference>
<feature type="domain" description="Protein kinase" evidence="6">
    <location>
        <begin position="4"/>
        <end position="272"/>
    </location>
</feature>
<evidence type="ECO:0000313" key="7">
    <source>
        <dbReference type="EMBL" id="ESR38339.1"/>
    </source>
</evidence>
<dbReference type="InterPro" id="IPR011009">
    <property type="entry name" value="Kinase-like_dom_sf"/>
</dbReference>
<dbReference type="InterPro" id="IPR052751">
    <property type="entry name" value="Plant_MAPKKK"/>
</dbReference>
<dbReference type="FunFam" id="1.10.510.10:FF:001090">
    <property type="entry name" value="Serine threonine protein kinase putative"/>
    <property type="match status" value="1"/>
</dbReference>
<dbReference type="InterPro" id="IPR017441">
    <property type="entry name" value="Protein_kinase_ATP_BS"/>
</dbReference>
<dbReference type="eggNOG" id="KOG0198">
    <property type="taxonomic scope" value="Eukaryota"/>
</dbReference>
<keyword evidence="4 5" id="KW-0067">ATP-binding</keyword>
<dbReference type="FunCoup" id="V4UG71">
    <property type="interactions" value="335"/>
</dbReference>
<keyword evidence="8" id="KW-1185">Reference proteome</keyword>
<evidence type="ECO:0000256" key="1">
    <source>
        <dbReference type="ARBA" id="ARBA00022679"/>
    </source>
</evidence>
<evidence type="ECO:0000256" key="3">
    <source>
        <dbReference type="ARBA" id="ARBA00022777"/>
    </source>
</evidence>
<dbReference type="EMBL" id="KI536978">
    <property type="protein sequence ID" value="ESR38339.1"/>
    <property type="molecule type" value="Genomic_DNA"/>
</dbReference>
<dbReference type="SMART" id="SM00220">
    <property type="entry name" value="S_TKc"/>
    <property type="match status" value="1"/>
</dbReference>
<dbReference type="PANTHER" id="PTHR48011:SF7">
    <property type="entry name" value="F10K1.14 PROTEIN"/>
    <property type="match status" value="1"/>
</dbReference>
<protein>
    <recommendedName>
        <fullName evidence="6">Protein kinase domain-containing protein</fullName>
    </recommendedName>
</protein>
<dbReference type="GO" id="GO:0005524">
    <property type="term" value="F:ATP binding"/>
    <property type="evidence" value="ECO:0007669"/>
    <property type="project" value="UniProtKB-UniRule"/>
</dbReference>
<evidence type="ECO:0000256" key="2">
    <source>
        <dbReference type="ARBA" id="ARBA00022741"/>
    </source>
</evidence>
<accession>V4UG71</accession>
<gene>
    <name evidence="7" type="ORF">CICLE_v10028185mg</name>
</gene>
<dbReference type="Proteomes" id="UP000030687">
    <property type="component" value="Unassembled WGS sequence"/>
</dbReference>
<dbReference type="OMA" id="RILYSCY"/>
<dbReference type="Pfam" id="PF00069">
    <property type="entry name" value="Pkinase"/>
    <property type="match status" value="1"/>
</dbReference>